<feature type="coiled-coil region" evidence="3">
    <location>
        <begin position="423"/>
        <end position="546"/>
    </location>
</feature>
<sequence length="774" mass="90781">MSKKGAGGRGKGDKADKELLVGLQAANEELRTKLTEIQIELQQEKSKVSRVEREKNQELKQARDHEQHKAAVLLTELKTKLHEEKMKELQAVREALLRQHEAELLRVIKIKDNENQRLQGLLHALRDSGPDKVKTVLLSEAKEEAKKGFEVEKIKMQQEISELKGAKRQVEEALTVVMQADKIKAAEIRSVYHLHQEEIARIKKECEREIRRLQLDEKDARRFQLKIAELSAIIRKLEDRNALLSEERNELLKRLREAESQYKPLLDKNKRLTRKNEDLSHTLRRMENKLKFVTQENIEMRQRAGIIRRPSSLNDLDQSQDEREIDFLKMQIVEQQSLIDELSKTLETAGYVKSVLERDKLLRYRKQRKKMAKLPKPVIVETFFGYDEEASLESDGSSISYQTDRTDQTPCTPDDDLEEGMAKEETELRFRQLTMEYQALQRAYALLQEQVGGTLDAEREVKTREQLHAEAQRAQARIEDLEKALAEQGRDMKWIEEKQALYRRNQELVEKIKQMETEEARLKHEVQDGKDQNELLEFRILELEERERKSPAINFHHIPFVDGKSPLQAYCEAEGVTDILVTELMKKLDILGDNAVSNLTNEEQVVVIQARTVLTLAEKWLQQIEETESALQRKMVDLESEKDLFSKQKGYLDEELDYRKQALDQAHKHILELEAMLYDALQQEAGAKVAEILSEEEREKLKVAVEQWKRQVMSELRERDAQILRERMELLQLAQQRIKELEERIEAQKRQIKELEEKFLFLFLFFSLAFILWS</sequence>
<feature type="coiled-coil region" evidence="3">
    <location>
        <begin position="153"/>
        <end position="345"/>
    </location>
</feature>
<comment type="similarity">
    <text evidence="1">Belongs to the JAKMIP family.</text>
</comment>
<evidence type="ECO:0000256" key="1">
    <source>
        <dbReference type="ARBA" id="ARBA00005239"/>
    </source>
</evidence>
<dbReference type="RefSeq" id="XP_019499689.1">
    <property type="nucleotide sequence ID" value="XM_019644144.1"/>
</dbReference>
<dbReference type="GeneID" id="109383567"/>
<keyword evidence="7" id="KW-0808">Transferase</keyword>
<protein>
    <submittedName>
        <fullName evidence="7">Janus kinase and microtubule-interacting protein 3 isoform X5</fullName>
    </submittedName>
</protein>
<dbReference type="Proteomes" id="UP000694851">
    <property type="component" value="Unplaced"/>
</dbReference>
<dbReference type="CTD" id="282973"/>
<evidence type="ECO:0000259" key="5">
    <source>
        <dbReference type="Pfam" id="PF16034"/>
    </source>
</evidence>
<evidence type="ECO:0000256" key="2">
    <source>
        <dbReference type="ARBA" id="ARBA00023054"/>
    </source>
</evidence>
<dbReference type="InterPro" id="IPR024836">
    <property type="entry name" value="JAKMIP"/>
</dbReference>
<dbReference type="GO" id="GO:0019900">
    <property type="term" value="F:kinase binding"/>
    <property type="evidence" value="ECO:0007669"/>
    <property type="project" value="InterPro"/>
</dbReference>
<feature type="coiled-coil region" evidence="3">
    <location>
        <begin position="20"/>
        <end position="99"/>
    </location>
</feature>
<evidence type="ECO:0000256" key="4">
    <source>
        <dbReference type="SAM" id="MobiDB-lite"/>
    </source>
</evidence>
<feature type="compositionally biased region" description="Polar residues" evidence="4">
    <location>
        <begin position="394"/>
        <end position="411"/>
    </location>
</feature>
<name>A0A8B7RF63_HIPAR</name>
<dbReference type="AlphaFoldDB" id="A0A8B7RF63"/>
<dbReference type="GO" id="GO:0016301">
    <property type="term" value="F:kinase activity"/>
    <property type="evidence" value="ECO:0007669"/>
    <property type="project" value="UniProtKB-KW"/>
</dbReference>
<accession>A0A8B7RF63</accession>
<dbReference type="OrthoDB" id="6424487at2759"/>
<feature type="region of interest" description="Disordered" evidence="4">
    <location>
        <begin position="394"/>
        <end position="417"/>
    </location>
</feature>
<reference evidence="7" key="1">
    <citation type="submission" date="2025-08" db="UniProtKB">
        <authorList>
            <consortium name="RefSeq"/>
        </authorList>
    </citation>
    <scope>IDENTIFICATION</scope>
    <source>
        <tissue evidence="7">Muscle</tissue>
    </source>
</reference>
<dbReference type="PANTHER" id="PTHR18935">
    <property type="entry name" value="GOLGIN SUBFAMILY A MEMBER 4-LIKE ISOFORM X1"/>
    <property type="match status" value="1"/>
</dbReference>
<organism evidence="6 7">
    <name type="scientific">Hipposideros armiger</name>
    <name type="common">Great Himalayan leaf-nosed bat</name>
    <dbReference type="NCBI Taxonomy" id="186990"/>
    <lineage>
        <taxon>Eukaryota</taxon>
        <taxon>Metazoa</taxon>
        <taxon>Chordata</taxon>
        <taxon>Craniata</taxon>
        <taxon>Vertebrata</taxon>
        <taxon>Euteleostomi</taxon>
        <taxon>Mammalia</taxon>
        <taxon>Eutheria</taxon>
        <taxon>Laurasiatheria</taxon>
        <taxon>Chiroptera</taxon>
        <taxon>Yinpterochiroptera</taxon>
        <taxon>Rhinolophoidea</taxon>
        <taxon>Hipposideridae</taxon>
        <taxon>Hipposideros</taxon>
    </lineage>
</organism>
<gene>
    <name evidence="7" type="primary">JAKMIP3</name>
</gene>
<evidence type="ECO:0000313" key="6">
    <source>
        <dbReference type="Proteomes" id="UP000694851"/>
    </source>
</evidence>
<evidence type="ECO:0000313" key="7">
    <source>
        <dbReference type="RefSeq" id="XP_019499689.1"/>
    </source>
</evidence>
<feature type="domain" description="Janus kinase and microtubule-interacting protein C-terminal" evidence="5">
    <location>
        <begin position="357"/>
        <end position="554"/>
    </location>
</feature>
<dbReference type="InterPro" id="IPR031994">
    <property type="entry name" value="JAKMIP_C"/>
</dbReference>
<dbReference type="Pfam" id="PF16034">
    <property type="entry name" value="JAKMIP_CC3"/>
    <property type="match status" value="1"/>
</dbReference>
<keyword evidence="2 3" id="KW-0175">Coiled coil</keyword>
<keyword evidence="7" id="KW-0418">Kinase</keyword>
<dbReference type="GO" id="GO:0008017">
    <property type="term" value="F:microtubule binding"/>
    <property type="evidence" value="ECO:0007669"/>
    <property type="project" value="InterPro"/>
</dbReference>
<proteinExistence type="inferred from homology"/>
<feature type="coiled-coil region" evidence="3">
    <location>
        <begin position="698"/>
        <end position="758"/>
    </location>
</feature>
<dbReference type="PANTHER" id="PTHR18935:SF9">
    <property type="entry name" value="JANUS KINASE AND MICROTUBULE-INTERACTING PROTEIN 3"/>
    <property type="match status" value="1"/>
</dbReference>
<evidence type="ECO:0000256" key="3">
    <source>
        <dbReference type="SAM" id="Coils"/>
    </source>
</evidence>
<keyword evidence="6" id="KW-1185">Reference proteome</keyword>